<dbReference type="EMBL" id="CAJOBA010069888">
    <property type="protein sequence ID" value="CAF4385046.1"/>
    <property type="molecule type" value="Genomic_DNA"/>
</dbReference>
<name>A0A8S2VCB1_9BILA</name>
<reference evidence="1" key="1">
    <citation type="submission" date="2021-02" db="EMBL/GenBank/DDBJ databases">
        <authorList>
            <person name="Nowell W R."/>
        </authorList>
    </citation>
    <scope>NUCLEOTIDE SEQUENCE</scope>
</reference>
<evidence type="ECO:0000313" key="1">
    <source>
        <dbReference type="EMBL" id="CAF4385046.1"/>
    </source>
</evidence>
<dbReference type="Proteomes" id="UP000682733">
    <property type="component" value="Unassembled WGS sequence"/>
</dbReference>
<sequence>TFPVCDIDFAADIKVAVDQLIEQVLDISQY</sequence>
<feature type="non-terminal residue" evidence="1">
    <location>
        <position position="1"/>
    </location>
</feature>
<protein>
    <submittedName>
        <fullName evidence="1">Uncharacterized protein</fullName>
    </submittedName>
</protein>
<comment type="caution">
    <text evidence="1">The sequence shown here is derived from an EMBL/GenBank/DDBJ whole genome shotgun (WGS) entry which is preliminary data.</text>
</comment>
<proteinExistence type="predicted"/>
<accession>A0A8S2VCB1</accession>
<organism evidence="1 2">
    <name type="scientific">Didymodactylos carnosus</name>
    <dbReference type="NCBI Taxonomy" id="1234261"/>
    <lineage>
        <taxon>Eukaryota</taxon>
        <taxon>Metazoa</taxon>
        <taxon>Spiralia</taxon>
        <taxon>Gnathifera</taxon>
        <taxon>Rotifera</taxon>
        <taxon>Eurotatoria</taxon>
        <taxon>Bdelloidea</taxon>
        <taxon>Philodinida</taxon>
        <taxon>Philodinidae</taxon>
        <taxon>Didymodactylos</taxon>
    </lineage>
</organism>
<gene>
    <name evidence="1" type="ORF">TMI583_LOCUS42738</name>
</gene>
<dbReference type="AlphaFoldDB" id="A0A8S2VCB1"/>
<evidence type="ECO:0000313" key="2">
    <source>
        <dbReference type="Proteomes" id="UP000682733"/>
    </source>
</evidence>